<feature type="domain" description="Transposable element P transposase-like RNase H" evidence="1">
    <location>
        <begin position="8"/>
        <end position="128"/>
    </location>
</feature>
<dbReference type="AlphaFoldDB" id="A0A0B7B707"/>
<sequence>MPLTKSVDSDISKYLQIKSSKLSATDQIVAIQMDEIYVKAALNYSGGKLIGTASNAVESATTVQAFFISSIFGNYTEVVGLIPMKKMTSDDLQGNLIQTIQTVQSVGFKVLAVIADNNAVNRKVYKQLAGSSQNAYTFENPVYSGTPIFLLHDSVHILKCIWHNWINQKDTEQTFVFPCYPVSQSEELMRAKMSSLKILYNKECNNITKLAPAITHKALFPSSFDRQKVSLALAVFNEYNVAALRLSDQEDGTATFINTILQWWNIINVKNKFTGTKLRNPFAMPITATDKTNLLNLEQLCKWVEAWHNLPVREGKLTRETFHALIHTLKAMIDLTKYAFTNIMNIEYILLGKLQTDNLEARFSEYRQLSGANYLVSVQQILETEKKLKIYSVLCMCSSRCGDIPIRDLLAVFSTDNEMETSAAKQGDPWFEVNVENSEIIVPDGTVDVLVYISGFAAYRLCRRLKCPSCCLLIQQAKGITAEIEPDLSWLDYTHLIDRGGL</sequence>
<dbReference type="InterPro" id="IPR048365">
    <property type="entry name" value="TNP-like_RNaseH_N"/>
</dbReference>
<name>A0A0B7B707_9EUPU</name>
<feature type="non-terminal residue" evidence="2">
    <location>
        <position position="502"/>
    </location>
</feature>
<evidence type="ECO:0000259" key="1">
    <source>
        <dbReference type="Pfam" id="PF21787"/>
    </source>
</evidence>
<dbReference type="EMBL" id="HACG01041938">
    <property type="protein sequence ID" value="CEK88803.1"/>
    <property type="molecule type" value="Transcribed_RNA"/>
</dbReference>
<proteinExistence type="predicted"/>
<dbReference type="Pfam" id="PF21787">
    <property type="entry name" value="TNP-like_RNaseH_N"/>
    <property type="match status" value="1"/>
</dbReference>
<gene>
    <name evidence="2" type="primary">ORF167115</name>
</gene>
<protein>
    <recommendedName>
        <fullName evidence="1">Transposable element P transposase-like RNase H domain-containing protein</fullName>
    </recommendedName>
</protein>
<organism evidence="2">
    <name type="scientific">Arion vulgaris</name>
    <dbReference type="NCBI Taxonomy" id="1028688"/>
    <lineage>
        <taxon>Eukaryota</taxon>
        <taxon>Metazoa</taxon>
        <taxon>Spiralia</taxon>
        <taxon>Lophotrochozoa</taxon>
        <taxon>Mollusca</taxon>
        <taxon>Gastropoda</taxon>
        <taxon>Heterobranchia</taxon>
        <taxon>Euthyneura</taxon>
        <taxon>Panpulmonata</taxon>
        <taxon>Eupulmonata</taxon>
        <taxon>Stylommatophora</taxon>
        <taxon>Helicina</taxon>
        <taxon>Arionoidea</taxon>
        <taxon>Arionidae</taxon>
        <taxon>Arion</taxon>
    </lineage>
</organism>
<reference evidence="2" key="1">
    <citation type="submission" date="2014-12" db="EMBL/GenBank/DDBJ databases">
        <title>Insight into the proteome of Arion vulgaris.</title>
        <authorList>
            <person name="Aradska J."/>
            <person name="Bulat T."/>
            <person name="Smidak R."/>
            <person name="Sarate P."/>
            <person name="Gangsoo J."/>
            <person name="Sialana F."/>
            <person name="Bilban M."/>
            <person name="Lubec G."/>
        </authorList>
    </citation>
    <scope>NUCLEOTIDE SEQUENCE</scope>
    <source>
        <tissue evidence="2">Skin</tissue>
    </source>
</reference>
<accession>A0A0B7B707</accession>
<evidence type="ECO:0000313" key="2">
    <source>
        <dbReference type="EMBL" id="CEK88803.1"/>
    </source>
</evidence>